<name>A0A151IUQ6_9HYME</name>
<proteinExistence type="predicted"/>
<gene>
    <name evidence="1" type="ORF">ALC57_16660</name>
</gene>
<organism evidence="1 2">
    <name type="scientific">Trachymyrmex cornetzi</name>
    <dbReference type="NCBI Taxonomy" id="471704"/>
    <lineage>
        <taxon>Eukaryota</taxon>
        <taxon>Metazoa</taxon>
        <taxon>Ecdysozoa</taxon>
        <taxon>Arthropoda</taxon>
        <taxon>Hexapoda</taxon>
        <taxon>Insecta</taxon>
        <taxon>Pterygota</taxon>
        <taxon>Neoptera</taxon>
        <taxon>Endopterygota</taxon>
        <taxon>Hymenoptera</taxon>
        <taxon>Apocrita</taxon>
        <taxon>Aculeata</taxon>
        <taxon>Formicoidea</taxon>
        <taxon>Formicidae</taxon>
        <taxon>Myrmicinae</taxon>
        <taxon>Trachymyrmex</taxon>
    </lineage>
</organism>
<keyword evidence="2" id="KW-1185">Reference proteome</keyword>
<dbReference type="AlphaFoldDB" id="A0A151IUQ6"/>
<sequence length="104" mass="11672">MENHERVERELLEQCGQVATLFRVAATTSASSGSKNFVVPSVRALLLDIDNPWWRGSRDLRVQNRNWSDVSCPLVVGTRVTNTRVATSNLSSGERLMPRLKAVY</sequence>
<reference evidence="1 2" key="1">
    <citation type="submission" date="2015-09" db="EMBL/GenBank/DDBJ databases">
        <title>Trachymyrmex cornetzi WGS genome.</title>
        <authorList>
            <person name="Nygaard S."/>
            <person name="Hu H."/>
            <person name="Boomsma J."/>
            <person name="Zhang G."/>
        </authorList>
    </citation>
    <scope>NUCLEOTIDE SEQUENCE [LARGE SCALE GENOMIC DNA]</scope>
    <source>
        <strain evidence="1">Tcor2-1</strain>
        <tissue evidence="1">Whole body</tissue>
    </source>
</reference>
<evidence type="ECO:0000313" key="1">
    <source>
        <dbReference type="EMBL" id="KYN11192.1"/>
    </source>
</evidence>
<dbReference type="Proteomes" id="UP000078492">
    <property type="component" value="Unassembled WGS sequence"/>
</dbReference>
<protein>
    <submittedName>
        <fullName evidence="1">Uncharacterized protein</fullName>
    </submittedName>
</protein>
<evidence type="ECO:0000313" key="2">
    <source>
        <dbReference type="Proteomes" id="UP000078492"/>
    </source>
</evidence>
<accession>A0A151IUQ6</accession>
<dbReference type="EMBL" id="KQ980950">
    <property type="protein sequence ID" value="KYN11192.1"/>
    <property type="molecule type" value="Genomic_DNA"/>
</dbReference>